<keyword evidence="2" id="KW-1185">Reference proteome</keyword>
<accession>A0ABQ4RBC7</accession>
<proteinExistence type="predicted"/>
<reference evidence="1" key="1">
    <citation type="journal article" date="2021" name="Front. Microbiol.">
        <title>Comprehensive Comparative Genomics and Phenotyping of Methylobacterium Species.</title>
        <authorList>
            <person name="Alessa O."/>
            <person name="Ogura Y."/>
            <person name="Fujitani Y."/>
            <person name="Takami H."/>
            <person name="Hayashi T."/>
            <person name="Sahin N."/>
            <person name="Tani A."/>
        </authorList>
    </citation>
    <scope>NUCLEOTIDE SEQUENCE</scope>
    <source>
        <strain evidence="1">KCTC 52305</strain>
    </source>
</reference>
<dbReference type="PROSITE" id="PS51257">
    <property type="entry name" value="PROKAR_LIPOPROTEIN"/>
    <property type="match status" value="1"/>
</dbReference>
<evidence type="ECO:0000313" key="2">
    <source>
        <dbReference type="Proteomes" id="UP001055167"/>
    </source>
</evidence>
<dbReference type="Proteomes" id="UP001055167">
    <property type="component" value="Unassembled WGS sequence"/>
</dbReference>
<comment type="caution">
    <text evidence="1">The sequence shown here is derived from an EMBL/GenBank/DDBJ whole genome shotgun (WGS) entry which is preliminary data.</text>
</comment>
<name>A0ABQ4RBC7_9HYPH</name>
<evidence type="ECO:0000313" key="1">
    <source>
        <dbReference type="EMBL" id="GJD54096.1"/>
    </source>
</evidence>
<reference evidence="1" key="2">
    <citation type="submission" date="2021-08" db="EMBL/GenBank/DDBJ databases">
        <authorList>
            <person name="Tani A."/>
            <person name="Ola A."/>
            <person name="Ogura Y."/>
            <person name="Katsura K."/>
            <person name="Hayashi T."/>
        </authorList>
    </citation>
    <scope>NUCLEOTIDE SEQUENCE</scope>
    <source>
        <strain evidence="1">KCTC 52305</strain>
    </source>
</reference>
<organism evidence="1 2">
    <name type="scientific">Methylobacterium crusticola</name>
    <dbReference type="NCBI Taxonomy" id="1697972"/>
    <lineage>
        <taxon>Bacteria</taxon>
        <taxon>Pseudomonadati</taxon>
        <taxon>Pseudomonadota</taxon>
        <taxon>Alphaproteobacteria</taxon>
        <taxon>Hyphomicrobiales</taxon>
        <taxon>Methylobacteriaceae</taxon>
        <taxon>Methylobacterium</taxon>
    </lineage>
</organism>
<dbReference type="EMBL" id="BPQH01000059">
    <property type="protein sequence ID" value="GJD54096.1"/>
    <property type="molecule type" value="Genomic_DNA"/>
</dbReference>
<gene>
    <name evidence="1" type="ORF">OPKNFCMD_6877</name>
</gene>
<sequence>MSVTGAKVSVPSGFSVTVPFATATVLPGLTACPPIAVIASGLPSTSRSLPSTVRVAGVSSTVVKPSAAGTGASFTGVTVPVTVAVALPP</sequence>
<protein>
    <submittedName>
        <fullName evidence="1">Uncharacterized protein</fullName>
    </submittedName>
</protein>